<dbReference type="AlphaFoldDB" id="A0A372NMW0"/>
<dbReference type="Proteomes" id="UP000264217">
    <property type="component" value="Unassembled WGS sequence"/>
</dbReference>
<reference evidence="2 3" key="1">
    <citation type="submission" date="2018-08" db="EMBL/GenBank/DDBJ databases">
        <title>Mucilaginibacter sp. MYSH2.</title>
        <authorList>
            <person name="Seo T."/>
        </authorList>
    </citation>
    <scope>NUCLEOTIDE SEQUENCE [LARGE SCALE GENOMIC DNA]</scope>
    <source>
        <strain evidence="2 3">MYSH2</strain>
    </source>
</reference>
<dbReference type="InterPro" id="IPR041394">
    <property type="entry name" value="HEPN_Cthe2314"/>
</dbReference>
<gene>
    <name evidence="2" type="ORF">D0C36_21030</name>
</gene>
<evidence type="ECO:0000313" key="3">
    <source>
        <dbReference type="Proteomes" id="UP000264217"/>
    </source>
</evidence>
<feature type="domain" description="Cthe-2314-like HEPN" evidence="1">
    <location>
        <begin position="78"/>
        <end position="206"/>
    </location>
</feature>
<name>A0A372NMW0_9SPHI</name>
<evidence type="ECO:0000259" key="1">
    <source>
        <dbReference type="Pfam" id="PF18730"/>
    </source>
</evidence>
<protein>
    <recommendedName>
        <fullName evidence="1">Cthe-2314-like HEPN domain-containing protein</fullName>
    </recommendedName>
</protein>
<dbReference type="Pfam" id="PF18730">
    <property type="entry name" value="HEPN_Cthe2314"/>
    <property type="match status" value="1"/>
</dbReference>
<evidence type="ECO:0000313" key="2">
    <source>
        <dbReference type="EMBL" id="RFZ90284.1"/>
    </source>
</evidence>
<comment type="caution">
    <text evidence="2">The sequence shown here is derived from an EMBL/GenBank/DDBJ whole genome shotgun (WGS) entry which is preliminary data.</text>
</comment>
<keyword evidence="3" id="KW-1185">Reference proteome</keyword>
<accession>A0A372NMW0</accession>
<dbReference type="EMBL" id="QWDC01000004">
    <property type="protein sequence ID" value="RFZ90284.1"/>
    <property type="molecule type" value="Genomic_DNA"/>
</dbReference>
<sequence>MITRITANFKLLHMEISIKFAKNNFLMNRFSIDLMKNVSGALKNLENAKGFKIGEKNNHHLLSEVDKYYSRVFKIQSSLTKTAEQLSQIRIFLNRYPFKKYYFKKGISQLEYIQYHTEVLFHKVHTVLEIMKLLINEVYQLGIAPKDCSWVTLVKKIPLKSGPMKNLDHYFKTFEDLIDRRHSNTHRGYYKDQEKDDIDMKYGLAFYKLEMEGHRIDEELKDNMPMPLINYMLREHKKKRVELIDTCITENEKLLTAFLESLFDEYQKQILHLSIVETQ</sequence>
<proteinExistence type="predicted"/>
<organism evidence="2 3">
    <name type="scientific">Mucilaginibacter conchicola</name>
    <dbReference type="NCBI Taxonomy" id="2303333"/>
    <lineage>
        <taxon>Bacteria</taxon>
        <taxon>Pseudomonadati</taxon>
        <taxon>Bacteroidota</taxon>
        <taxon>Sphingobacteriia</taxon>
        <taxon>Sphingobacteriales</taxon>
        <taxon>Sphingobacteriaceae</taxon>
        <taxon>Mucilaginibacter</taxon>
    </lineage>
</organism>